<proteinExistence type="predicted"/>
<sequence length="126" mass="13937">ELLSQGLQHIIPHWAGPLGGSGHIDLLAGYFLPIMKKGSTTSRFSIDLLDRIHTSHPPDDVFNYIIRWKRTTSLKYSLDQWGDYVNSLLQTSGKVMNAAGQHNSGVLGAACLAFKRLITSKFNPTD</sequence>
<organism evidence="1 2">
    <name type="scientific">Acaulospora colombiana</name>
    <dbReference type="NCBI Taxonomy" id="27376"/>
    <lineage>
        <taxon>Eukaryota</taxon>
        <taxon>Fungi</taxon>
        <taxon>Fungi incertae sedis</taxon>
        <taxon>Mucoromycota</taxon>
        <taxon>Glomeromycotina</taxon>
        <taxon>Glomeromycetes</taxon>
        <taxon>Diversisporales</taxon>
        <taxon>Acaulosporaceae</taxon>
        <taxon>Acaulospora</taxon>
    </lineage>
</organism>
<dbReference type="EMBL" id="CAJVPT010064099">
    <property type="protein sequence ID" value="CAG8769782.1"/>
    <property type="molecule type" value="Genomic_DNA"/>
</dbReference>
<comment type="caution">
    <text evidence="1">The sequence shown here is derived from an EMBL/GenBank/DDBJ whole genome shotgun (WGS) entry which is preliminary data.</text>
</comment>
<name>A0ACA9QYQ5_9GLOM</name>
<dbReference type="Proteomes" id="UP000789525">
    <property type="component" value="Unassembled WGS sequence"/>
</dbReference>
<evidence type="ECO:0000313" key="2">
    <source>
        <dbReference type="Proteomes" id="UP000789525"/>
    </source>
</evidence>
<reference evidence="1" key="1">
    <citation type="submission" date="2021-06" db="EMBL/GenBank/DDBJ databases">
        <authorList>
            <person name="Kallberg Y."/>
            <person name="Tangrot J."/>
            <person name="Rosling A."/>
        </authorList>
    </citation>
    <scope>NUCLEOTIDE SEQUENCE</scope>
    <source>
        <strain evidence="1">CL356</strain>
    </source>
</reference>
<feature type="non-terminal residue" evidence="1">
    <location>
        <position position="1"/>
    </location>
</feature>
<accession>A0ACA9QYQ5</accession>
<protein>
    <submittedName>
        <fullName evidence="1">15430_t:CDS:1</fullName>
    </submittedName>
</protein>
<evidence type="ECO:0000313" key="1">
    <source>
        <dbReference type="EMBL" id="CAG8769782.1"/>
    </source>
</evidence>
<feature type="non-terminal residue" evidence="1">
    <location>
        <position position="126"/>
    </location>
</feature>
<gene>
    <name evidence="1" type="ORF">ACOLOM_LOCUS13707</name>
</gene>
<keyword evidence="2" id="KW-1185">Reference proteome</keyword>